<dbReference type="Proteomes" id="UP000278157">
    <property type="component" value="Chromosome"/>
</dbReference>
<evidence type="ECO:0000313" key="5">
    <source>
        <dbReference type="EMBL" id="VEG84413.1"/>
    </source>
</evidence>
<dbReference type="EMBL" id="UFUZ01000001">
    <property type="protein sequence ID" value="SUX27039.1"/>
    <property type="molecule type" value="Genomic_DNA"/>
</dbReference>
<dbReference type="EMBL" id="LR134372">
    <property type="protein sequence ID" value="VEG85040.1"/>
    <property type="molecule type" value="Genomic_DNA"/>
</dbReference>
<organism evidence="3 7">
    <name type="scientific">Campylobacter upsaliensis</name>
    <dbReference type="NCBI Taxonomy" id="28080"/>
    <lineage>
        <taxon>Bacteria</taxon>
        <taxon>Pseudomonadati</taxon>
        <taxon>Campylobacterota</taxon>
        <taxon>Epsilonproteobacteria</taxon>
        <taxon>Campylobacterales</taxon>
        <taxon>Campylobacteraceae</taxon>
        <taxon>Campylobacter</taxon>
    </lineage>
</organism>
<evidence type="ECO:0000313" key="3">
    <source>
        <dbReference type="EMBL" id="SUX27554.1"/>
    </source>
</evidence>
<protein>
    <submittedName>
        <fullName evidence="3">Uncharacterized protein</fullName>
    </submittedName>
</protein>
<dbReference type="EMBL" id="LR134372">
    <property type="protein sequence ID" value="VEG83996.1"/>
    <property type="molecule type" value="Genomic_DNA"/>
</dbReference>
<evidence type="ECO:0000313" key="8">
    <source>
        <dbReference type="Proteomes" id="UP000278157"/>
    </source>
</evidence>
<proteinExistence type="predicted"/>
<dbReference type="AlphaFoldDB" id="A0A381EKM4"/>
<name>A0A381EKM4_CAMUP</name>
<gene>
    <name evidence="4" type="ORF">NCTC11541_00007</name>
    <name evidence="5" type="ORF">NCTC11541_00435</name>
    <name evidence="6" type="ORF">NCTC11541_01081</name>
    <name evidence="1" type="ORF">NCTC12264_00608</name>
    <name evidence="2" type="ORF">NCTC12264_01281</name>
    <name evidence="3" type="ORF">NCTC12264_01806</name>
</gene>
<reference evidence="3 7" key="1">
    <citation type="submission" date="2018-06" db="EMBL/GenBank/DDBJ databases">
        <authorList>
            <consortium name="Pathogen Informatics"/>
            <person name="Doyle S."/>
        </authorList>
    </citation>
    <scope>NUCLEOTIDE SEQUENCE [LARGE SCALE GENOMIC DNA]</scope>
    <source>
        <strain evidence="3 7">NCTC12264</strain>
    </source>
</reference>
<reference evidence="4 8" key="2">
    <citation type="submission" date="2018-12" db="EMBL/GenBank/DDBJ databases">
        <authorList>
            <consortium name="Pathogen Informatics"/>
        </authorList>
    </citation>
    <scope>NUCLEOTIDE SEQUENCE [LARGE SCALE GENOMIC DNA]</scope>
    <source>
        <strain evidence="4 8">NCTC11541</strain>
    </source>
</reference>
<evidence type="ECO:0000313" key="4">
    <source>
        <dbReference type="EMBL" id="VEG83996.1"/>
    </source>
</evidence>
<dbReference type="EMBL" id="LR134372">
    <property type="protein sequence ID" value="VEG84413.1"/>
    <property type="molecule type" value="Genomic_DNA"/>
</dbReference>
<evidence type="ECO:0000313" key="2">
    <source>
        <dbReference type="EMBL" id="SUX27039.1"/>
    </source>
</evidence>
<evidence type="ECO:0000313" key="6">
    <source>
        <dbReference type="EMBL" id="VEG85040.1"/>
    </source>
</evidence>
<dbReference type="Proteomes" id="UP000254161">
    <property type="component" value="Unassembled WGS sequence"/>
</dbReference>
<evidence type="ECO:0000313" key="1">
    <source>
        <dbReference type="EMBL" id="SUX26385.1"/>
    </source>
</evidence>
<evidence type="ECO:0000313" key="7">
    <source>
        <dbReference type="Proteomes" id="UP000254161"/>
    </source>
</evidence>
<dbReference type="EMBL" id="UFUZ01000001">
    <property type="protein sequence ID" value="SUX26385.1"/>
    <property type="molecule type" value="Genomic_DNA"/>
</dbReference>
<accession>A0A381EKM4</accession>
<dbReference type="EMBL" id="UFUZ01000001">
    <property type="protein sequence ID" value="SUX27554.1"/>
    <property type="molecule type" value="Genomic_DNA"/>
</dbReference>
<sequence>MRFRIKKANFGFYVIVFLVELELFRQALKLKEFP</sequence>